<dbReference type="Gene3D" id="1.10.3680.10">
    <property type="entry name" value="TerB-like"/>
    <property type="match status" value="1"/>
</dbReference>
<reference evidence="2 3" key="1">
    <citation type="submission" date="2023-11" db="EMBL/GenBank/DDBJ databases">
        <title>Draft genome of Azohydromonas lata strain H1 (DSM1123), a polyhydroxyalkanoate producer.</title>
        <authorList>
            <person name="Traversa D."/>
            <person name="D'Addabbo P."/>
            <person name="Pazzani C."/>
            <person name="Manzari C."/>
            <person name="Chiara M."/>
            <person name="Scrascia M."/>
        </authorList>
    </citation>
    <scope>NUCLEOTIDE SEQUENCE [LARGE SCALE GENOMIC DNA]</scope>
    <source>
        <strain evidence="2 3">H1</strain>
    </source>
</reference>
<organism evidence="2 3">
    <name type="scientific">Azohydromonas lata</name>
    <dbReference type="NCBI Taxonomy" id="45677"/>
    <lineage>
        <taxon>Bacteria</taxon>
        <taxon>Pseudomonadati</taxon>
        <taxon>Pseudomonadota</taxon>
        <taxon>Betaproteobacteria</taxon>
        <taxon>Burkholderiales</taxon>
        <taxon>Sphaerotilaceae</taxon>
        <taxon>Azohydromonas</taxon>
    </lineage>
</organism>
<dbReference type="RefSeq" id="WP_322466732.1">
    <property type="nucleotide sequence ID" value="NZ_JAXOJX010000033.1"/>
</dbReference>
<feature type="domain" description="Co-chaperone DjlA N-terminal" evidence="1">
    <location>
        <begin position="11"/>
        <end position="123"/>
    </location>
</feature>
<comment type="caution">
    <text evidence="2">The sequence shown here is derived from an EMBL/GenBank/DDBJ whole genome shotgun (WGS) entry which is preliminary data.</text>
</comment>
<dbReference type="InterPro" id="IPR007791">
    <property type="entry name" value="DjlA_N"/>
</dbReference>
<gene>
    <name evidence="2" type="ORF">SM757_19280</name>
</gene>
<dbReference type="SUPFAM" id="SSF158682">
    <property type="entry name" value="TerB-like"/>
    <property type="match status" value="1"/>
</dbReference>
<keyword evidence="3" id="KW-1185">Reference proteome</keyword>
<dbReference type="EMBL" id="JAXOJX010000033">
    <property type="protein sequence ID" value="MDZ5458726.1"/>
    <property type="molecule type" value="Genomic_DNA"/>
</dbReference>
<accession>A0ABU5IHV9</accession>
<protein>
    <submittedName>
        <fullName evidence="2">TerB family tellurite resistance protein</fullName>
    </submittedName>
</protein>
<dbReference type="InterPro" id="IPR029024">
    <property type="entry name" value="TerB-like"/>
</dbReference>
<sequence length="148" mass="16049">MRSYPHNSPQAAARIVALTMLADGHFSHDEFEALAHRHAAQSLGLLPSELMEVLHDCCEDLQCGPQLSWDGACRVDRATLTRLLGEITDPGLRRRVLQCCAELAQADRHIAEAEAQLLATVAGSWALPCPIAGRPPALRPFEPPRAAA</sequence>
<evidence type="ECO:0000313" key="2">
    <source>
        <dbReference type="EMBL" id="MDZ5458726.1"/>
    </source>
</evidence>
<evidence type="ECO:0000259" key="1">
    <source>
        <dbReference type="Pfam" id="PF05099"/>
    </source>
</evidence>
<evidence type="ECO:0000313" key="3">
    <source>
        <dbReference type="Proteomes" id="UP001293718"/>
    </source>
</evidence>
<proteinExistence type="predicted"/>
<dbReference type="Proteomes" id="UP001293718">
    <property type="component" value="Unassembled WGS sequence"/>
</dbReference>
<name>A0ABU5IHV9_9BURK</name>
<dbReference type="Pfam" id="PF05099">
    <property type="entry name" value="TerB"/>
    <property type="match status" value="1"/>
</dbReference>